<feature type="transmembrane region" description="Helical" evidence="7">
    <location>
        <begin position="6"/>
        <end position="23"/>
    </location>
</feature>
<dbReference type="PANTHER" id="PTHR33778">
    <property type="entry name" value="PROTEIN MGTC"/>
    <property type="match status" value="1"/>
</dbReference>
<dbReference type="InterPro" id="IPR049177">
    <property type="entry name" value="MgtC_SapB_SrpB_YhiD_N"/>
</dbReference>
<evidence type="ECO:0000256" key="1">
    <source>
        <dbReference type="ARBA" id="ARBA00004651"/>
    </source>
</evidence>
<evidence type="ECO:0000313" key="9">
    <source>
        <dbReference type="EMBL" id="BAY55354.1"/>
    </source>
</evidence>
<dbReference type="Pfam" id="PF02308">
    <property type="entry name" value="MgtC"/>
    <property type="match status" value="1"/>
</dbReference>
<sequence length="153" mass="16375">MHNWDNLVIRLALAILAGGMIGWDREQRHKAGGLRTHMLVSLGAALFVLVPIEINGSGEELSRAIQGIATGVGFLGAGEILHQSRPDQRNPKVKGLTSAASIWVTAALGITSGAGLWLLTLLGTVLTLLILIGVKQVEQRAIVSRRNDLDEEE</sequence>
<dbReference type="AlphaFoldDB" id="A0A1Z4JF03"/>
<reference evidence="9 10" key="1">
    <citation type="submission" date="2017-06" db="EMBL/GenBank/DDBJ databases">
        <title>Genome sequencing of cyanobaciteial culture collection at National Institute for Environmental Studies (NIES).</title>
        <authorList>
            <person name="Hirose Y."/>
            <person name="Shimura Y."/>
            <person name="Fujisawa T."/>
            <person name="Nakamura Y."/>
            <person name="Kawachi M."/>
        </authorList>
    </citation>
    <scope>NUCLEOTIDE SEQUENCE [LARGE SCALE GENOMIC DNA]</scope>
    <source>
        <strain evidence="9 10">NIES-2135</strain>
    </source>
</reference>
<evidence type="ECO:0000313" key="10">
    <source>
        <dbReference type="Proteomes" id="UP000217895"/>
    </source>
</evidence>
<name>A0A1Z4JF03_LEPBY</name>
<protein>
    <submittedName>
        <fullName evidence="9">MgtC/SapB transporter</fullName>
    </submittedName>
</protein>
<organism evidence="9 10">
    <name type="scientific">Leptolyngbya boryana NIES-2135</name>
    <dbReference type="NCBI Taxonomy" id="1973484"/>
    <lineage>
        <taxon>Bacteria</taxon>
        <taxon>Bacillati</taxon>
        <taxon>Cyanobacteriota</taxon>
        <taxon>Cyanophyceae</taxon>
        <taxon>Leptolyngbyales</taxon>
        <taxon>Leptolyngbyaceae</taxon>
        <taxon>Leptolyngbya group</taxon>
        <taxon>Leptolyngbya</taxon>
    </lineage>
</organism>
<dbReference type="GO" id="GO:0005886">
    <property type="term" value="C:plasma membrane"/>
    <property type="evidence" value="ECO:0007669"/>
    <property type="project" value="UniProtKB-SubCell"/>
</dbReference>
<evidence type="ECO:0000259" key="8">
    <source>
        <dbReference type="Pfam" id="PF02308"/>
    </source>
</evidence>
<gene>
    <name evidence="9" type="ORF">NIES2135_21770</name>
</gene>
<keyword evidence="5 7" id="KW-1133">Transmembrane helix</keyword>
<evidence type="ECO:0000256" key="3">
    <source>
        <dbReference type="ARBA" id="ARBA00022475"/>
    </source>
</evidence>
<dbReference type="InterPro" id="IPR003416">
    <property type="entry name" value="MgtC/SapB/SrpB/YhiD_fam"/>
</dbReference>
<comment type="similarity">
    <text evidence="2">Belongs to the MgtC/SapB family.</text>
</comment>
<evidence type="ECO:0000256" key="5">
    <source>
        <dbReference type="ARBA" id="ARBA00022989"/>
    </source>
</evidence>
<evidence type="ECO:0000256" key="6">
    <source>
        <dbReference type="ARBA" id="ARBA00023136"/>
    </source>
</evidence>
<feature type="transmembrane region" description="Helical" evidence="7">
    <location>
        <begin position="116"/>
        <end position="134"/>
    </location>
</feature>
<comment type="subcellular location">
    <subcellularLocation>
        <location evidence="1">Cell membrane</location>
        <topology evidence="1">Multi-pass membrane protein</topology>
    </subcellularLocation>
</comment>
<evidence type="ECO:0000256" key="4">
    <source>
        <dbReference type="ARBA" id="ARBA00022692"/>
    </source>
</evidence>
<keyword evidence="4 7" id="KW-0812">Transmembrane</keyword>
<dbReference type="Proteomes" id="UP000217895">
    <property type="component" value="Chromosome"/>
</dbReference>
<proteinExistence type="inferred from homology"/>
<evidence type="ECO:0000256" key="2">
    <source>
        <dbReference type="ARBA" id="ARBA00009298"/>
    </source>
</evidence>
<keyword evidence="3" id="KW-1003">Cell membrane</keyword>
<evidence type="ECO:0000256" key="7">
    <source>
        <dbReference type="SAM" id="Phobius"/>
    </source>
</evidence>
<dbReference type="EMBL" id="AP018203">
    <property type="protein sequence ID" value="BAY55354.1"/>
    <property type="molecule type" value="Genomic_DNA"/>
</dbReference>
<dbReference type="PRINTS" id="PR01837">
    <property type="entry name" value="MGTCSAPBPROT"/>
</dbReference>
<dbReference type="PANTHER" id="PTHR33778:SF1">
    <property type="entry name" value="MAGNESIUM TRANSPORTER YHID-RELATED"/>
    <property type="match status" value="1"/>
</dbReference>
<keyword evidence="10" id="KW-1185">Reference proteome</keyword>
<keyword evidence="6 7" id="KW-0472">Membrane</keyword>
<accession>A0A1Z4JF03</accession>
<feature type="domain" description="MgtC/SapB/SrpB/YhiD N-terminal" evidence="8">
    <location>
        <begin position="11"/>
        <end position="139"/>
    </location>
</feature>